<dbReference type="Proteomes" id="UP001500037">
    <property type="component" value="Unassembled WGS sequence"/>
</dbReference>
<name>A0ABP4GBQ8_9ACTN</name>
<dbReference type="PANTHER" id="PTHR11104:SF0">
    <property type="entry name" value="SPBETA PROPHAGE-DERIVED AMINOGLYCOSIDE N(3')-ACETYLTRANSFERASE-LIKE PROTEIN YOKD"/>
    <property type="match status" value="1"/>
</dbReference>
<accession>A0ABP4GBQ8</accession>
<gene>
    <name evidence="5" type="ORF">GCM10009665_07950</name>
</gene>
<evidence type="ECO:0000256" key="2">
    <source>
        <dbReference type="ARBA" id="ARBA00022679"/>
    </source>
</evidence>
<dbReference type="InterPro" id="IPR003679">
    <property type="entry name" value="Amioglycoside_AcTrfase"/>
</dbReference>
<dbReference type="EMBL" id="BAAALF010000007">
    <property type="protein sequence ID" value="GAA1220336.1"/>
    <property type="molecule type" value="Genomic_DNA"/>
</dbReference>
<evidence type="ECO:0000313" key="5">
    <source>
        <dbReference type="EMBL" id="GAA1220336.1"/>
    </source>
</evidence>
<comment type="caution">
    <text evidence="5">The sequence shown here is derived from an EMBL/GenBank/DDBJ whole genome shotgun (WGS) entry which is preliminary data.</text>
</comment>
<protein>
    <recommendedName>
        <fullName evidence="4">Aminoglycoside N(3)-acetyltransferase</fullName>
        <ecNumber evidence="4">2.3.1.-</ecNumber>
    </recommendedName>
</protein>
<comment type="similarity">
    <text evidence="1 4">Belongs to the antibiotic N-acetyltransferase family.</text>
</comment>
<dbReference type="RefSeq" id="WP_344439176.1">
    <property type="nucleotide sequence ID" value="NZ_BAAALF010000007.1"/>
</dbReference>
<evidence type="ECO:0000256" key="4">
    <source>
        <dbReference type="RuleBase" id="RU365031"/>
    </source>
</evidence>
<organism evidence="5 6">
    <name type="scientific">Kitasatospora nipponensis</name>
    <dbReference type="NCBI Taxonomy" id="258049"/>
    <lineage>
        <taxon>Bacteria</taxon>
        <taxon>Bacillati</taxon>
        <taxon>Actinomycetota</taxon>
        <taxon>Actinomycetes</taxon>
        <taxon>Kitasatosporales</taxon>
        <taxon>Streptomycetaceae</taxon>
        <taxon>Kitasatospora</taxon>
    </lineage>
</organism>
<dbReference type="InterPro" id="IPR028345">
    <property type="entry name" value="Antibiotic_NAT-like"/>
</dbReference>
<dbReference type="PANTHER" id="PTHR11104">
    <property type="entry name" value="AMINOGLYCOSIDE N3-ACETYLTRANSFERASE"/>
    <property type="match status" value="1"/>
</dbReference>
<keyword evidence="6" id="KW-1185">Reference proteome</keyword>
<dbReference type="SUPFAM" id="SSF110710">
    <property type="entry name" value="TTHA0583/YokD-like"/>
    <property type="match status" value="1"/>
</dbReference>
<comment type="catalytic activity">
    <reaction evidence="4">
        <text>a 2-deoxystreptamine antibiotic + acetyl-CoA = an N(3)-acetyl-2-deoxystreptamine antibiotic + CoA + H(+)</text>
        <dbReference type="Rhea" id="RHEA:12665"/>
        <dbReference type="ChEBI" id="CHEBI:15378"/>
        <dbReference type="ChEBI" id="CHEBI:57287"/>
        <dbReference type="ChEBI" id="CHEBI:57288"/>
        <dbReference type="ChEBI" id="CHEBI:57921"/>
        <dbReference type="ChEBI" id="CHEBI:77452"/>
        <dbReference type="EC" id="2.3.1.81"/>
    </reaction>
</comment>
<keyword evidence="4" id="KW-0046">Antibiotic resistance</keyword>
<proteinExistence type="inferred from homology"/>
<sequence length="279" mass="28811">MTVPGAGAGWRTGVSAGELTAQLRALGVRPGQTLLVQASTRALGPVAGGSAGALAALRAAVGPTGTLVAYTATPENSDTSRLHARATAALDARELAAFRAAMPPFDRWTTPSSPTMGRLAEELRTTPGALRSGHPQTSFAALGPAAARLLDPHPLDCHLGERSPTGRLYAERAHALLIGVPLWCCTAYHLADYRVPKIPSKTYGCVVAGPDGRARWQHFEAPDLDDLHFPELAEAIRADLGERISGGPLGAAACFLVPIAPAVDAAAGWLNARAGALTG</sequence>
<evidence type="ECO:0000256" key="3">
    <source>
        <dbReference type="ARBA" id="ARBA00023315"/>
    </source>
</evidence>
<keyword evidence="2 4" id="KW-0808">Transferase</keyword>
<evidence type="ECO:0000313" key="6">
    <source>
        <dbReference type="Proteomes" id="UP001500037"/>
    </source>
</evidence>
<dbReference type="Pfam" id="PF02522">
    <property type="entry name" value="Antibiotic_NAT"/>
    <property type="match status" value="1"/>
</dbReference>
<dbReference type="EC" id="2.3.1.-" evidence="4"/>
<evidence type="ECO:0000256" key="1">
    <source>
        <dbReference type="ARBA" id="ARBA00006383"/>
    </source>
</evidence>
<keyword evidence="3 4" id="KW-0012">Acyltransferase</keyword>
<reference evidence="6" key="1">
    <citation type="journal article" date="2019" name="Int. J. Syst. Evol. Microbiol.">
        <title>The Global Catalogue of Microorganisms (GCM) 10K type strain sequencing project: providing services to taxonomists for standard genome sequencing and annotation.</title>
        <authorList>
            <consortium name="The Broad Institute Genomics Platform"/>
            <consortium name="The Broad Institute Genome Sequencing Center for Infectious Disease"/>
            <person name="Wu L."/>
            <person name="Ma J."/>
        </authorList>
    </citation>
    <scope>NUCLEOTIDE SEQUENCE [LARGE SCALE GENOMIC DNA]</scope>
    <source>
        <strain evidence="6">JCM 13004</strain>
    </source>
</reference>